<keyword evidence="1" id="KW-1133">Transmembrane helix</keyword>
<reference evidence="2" key="2">
    <citation type="submission" date="2020-10" db="EMBL/GenBank/DDBJ databases">
        <title>Enrichment of novel Verrucomicrobia, Bacteroidetes and Krumholzibacteria in an oxygen-limited, methane- and iron-fed bioreactor inoculated with Bothnian Sea sediments.</title>
        <authorList>
            <person name="Martins P.D."/>
            <person name="de Jong A."/>
            <person name="Lenstra W.K."/>
            <person name="van Helmond N.A.G.M."/>
            <person name="Slomp C.P."/>
            <person name="Jetten M.S.M."/>
            <person name="Welte C.U."/>
            <person name="Rasigraf O."/>
        </authorList>
    </citation>
    <scope>NUCLEOTIDE SEQUENCE</scope>
    <source>
        <strain evidence="2">MAG47</strain>
    </source>
</reference>
<evidence type="ECO:0000313" key="3">
    <source>
        <dbReference type="Proteomes" id="UP000642265"/>
    </source>
</evidence>
<evidence type="ECO:0000313" key="2">
    <source>
        <dbReference type="EMBL" id="MBE0559914.1"/>
    </source>
</evidence>
<protein>
    <submittedName>
        <fullName evidence="2">Uncharacterized protein</fullName>
    </submittedName>
</protein>
<organism evidence="2 3">
    <name type="scientific">Brucella anthropi</name>
    <name type="common">Ochrobactrum anthropi</name>
    <dbReference type="NCBI Taxonomy" id="529"/>
    <lineage>
        <taxon>Bacteria</taxon>
        <taxon>Pseudomonadati</taxon>
        <taxon>Pseudomonadota</taxon>
        <taxon>Alphaproteobacteria</taxon>
        <taxon>Hyphomicrobiales</taxon>
        <taxon>Brucellaceae</taxon>
        <taxon>Brucella/Ochrobactrum group</taxon>
        <taxon>Brucella</taxon>
    </lineage>
</organism>
<dbReference type="Proteomes" id="UP000642265">
    <property type="component" value="Unassembled WGS sequence"/>
</dbReference>
<proteinExistence type="predicted"/>
<accession>A0A8I0N2Y0</accession>
<name>A0A8I0N2Y0_BRUAN</name>
<reference evidence="2" key="1">
    <citation type="submission" date="2020-09" db="EMBL/GenBank/DDBJ databases">
        <authorList>
            <person name="Dalcin Martins P."/>
        </authorList>
    </citation>
    <scope>NUCLEOTIDE SEQUENCE</scope>
    <source>
        <strain evidence="2">MAG47</strain>
    </source>
</reference>
<gene>
    <name evidence="2" type="ORF">IH622_03650</name>
</gene>
<dbReference type="AlphaFoldDB" id="A0A8I0N2Y0"/>
<dbReference type="EMBL" id="JACZKO010000011">
    <property type="protein sequence ID" value="MBE0559914.1"/>
    <property type="molecule type" value="Genomic_DNA"/>
</dbReference>
<comment type="caution">
    <text evidence="2">The sequence shown here is derived from an EMBL/GenBank/DDBJ whole genome shotgun (WGS) entry which is preliminary data.</text>
</comment>
<evidence type="ECO:0000256" key="1">
    <source>
        <dbReference type="SAM" id="Phobius"/>
    </source>
</evidence>
<keyword evidence="1" id="KW-0472">Membrane</keyword>
<sequence>MKQVILASFATITVLETLEYFAGKGVAIGFGLGVVSMLLVLIHKMDEAKK</sequence>
<feature type="transmembrane region" description="Helical" evidence="1">
    <location>
        <begin position="20"/>
        <end position="42"/>
    </location>
</feature>
<keyword evidence="1" id="KW-0812">Transmembrane</keyword>